<reference evidence="1 2" key="1">
    <citation type="submission" date="2023-02" db="EMBL/GenBank/DDBJ databases">
        <title>Evolution of Hrp T3SS in non-pathogenic Pseudomonas fluorescens.</title>
        <authorList>
            <person name="Liao K."/>
            <person name="Wei H."/>
            <person name="Gu Y."/>
        </authorList>
    </citation>
    <scope>NUCLEOTIDE SEQUENCE [LARGE SCALE GENOMIC DNA]</scope>
    <source>
        <strain evidence="1 2">FP607</strain>
    </source>
</reference>
<evidence type="ECO:0000313" key="2">
    <source>
        <dbReference type="Proteomes" id="UP001230768"/>
    </source>
</evidence>
<accession>A0ABY9GKJ5</accession>
<evidence type="ECO:0000313" key="1">
    <source>
        <dbReference type="EMBL" id="WLI16291.1"/>
    </source>
</evidence>
<keyword evidence="2" id="KW-1185">Reference proteome</keyword>
<dbReference type="EMBL" id="CP117430">
    <property type="protein sequence ID" value="WLI16291.1"/>
    <property type="molecule type" value="Genomic_DNA"/>
</dbReference>
<sequence length="41" mass="4504">MNAVNLHHHDRSQSEGNDMNALGRLCQLHKPSRSPVPEAVG</sequence>
<dbReference type="RefSeq" id="WP_305421910.1">
    <property type="nucleotide sequence ID" value="NZ_CP117430.1"/>
</dbReference>
<proteinExistence type="predicted"/>
<dbReference type="Proteomes" id="UP001230768">
    <property type="component" value="Chromosome"/>
</dbReference>
<organism evidence="1 2">
    <name type="scientific">Pseudomonas wuhanensis</name>
    <dbReference type="NCBI Taxonomy" id="2954098"/>
    <lineage>
        <taxon>Bacteria</taxon>
        <taxon>Pseudomonadati</taxon>
        <taxon>Pseudomonadota</taxon>
        <taxon>Gammaproteobacteria</taxon>
        <taxon>Pseudomonadales</taxon>
        <taxon>Pseudomonadaceae</taxon>
        <taxon>Pseudomonas</taxon>
    </lineage>
</organism>
<protein>
    <submittedName>
        <fullName evidence="1">Uncharacterized protein</fullName>
    </submittedName>
</protein>
<gene>
    <name evidence="1" type="ORF">PSH88_18295</name>
</gene>
<name>A0ABY9GKJ5_9PSED</name>